<dbReference type="SUPFAM" id="SSF53474">
    <property type="entry name" value="alpha/beta-Hydrolases"/>
    <property type="match status" value="1"/>
</dbReference>
<dbReference type="GO" id="GO:0008236">
    <property type="term" value="F:serine-type peptidase activity"/>
    <property type="evidence" value="ECO:0007669"/>
    <property type="project" value="UniProtKB-KW"/>
</dbReference>
<evidence type="ECO:0000313" key="17">
    <source>
        <dbReference type="EMBL" id="MFH4975137.1"/>
    </source>
</evidence>
<dbReference type="GO" id="GO:0016020">
    <property type="term" value="C:membrane"/>
    <property type="evidence" value="ECO:0007669"/>
    <property type="project" value="UniProtKB-SubCell"/>
</dbReference>
<dbReference type="EMBL" id="JBGFUD010000734">
    <property type="protein sequence ID" value="MFH4975137.1"/>
    <property type="molecule type" value="Genomic_DNA"/>
</dbReference>
<dbReference type="Pfam" id="PF00930">
    <property type="entry name" value="DPPIV_N"/>
    <property type="match status" value="1"/>
</dbReference>
<dbReference type="Proteomes" id="UP001608902">
    <property type="component" value="Unassembled WGS sequence"/>
</dbReference>
<comment type="similarity">
    <text evidence="2">Belongs to the peptidase S9B family. DPPIV subfamily.</text>
</comment>
<comment type="subcellular location">
    <subcellularLocation>
        <location evidence="12">Endomembrane system</location>
        <topology evidence="12">Single-pass membrane protein</topology>
    </subcellularLocation>
    <subcellularLocation>
        <location evidence="1">Membrane</location>
        <topology evidence="1">Single-pass type II membrane protein</topology>
    </subcellularLocation>
</comment>
<feature type="domain" description="Peptidase S9 prolyl oligopeptidase catalytic" evidence="15">
    <location>
        <begin position="591"/>
        <end position="789"/>
    </location>
</feature>
<keyword evidence="8" id="KW-0735">Signal-anchor</keyword>
<dbReference type="AlphaFoldDB" id="A0ABD6EEM4"/>
<dbReference type="Gene3D" id="3.40.50.1820">
    <property type="entry name" value="alpha/beta hydrolase"/>
    <property type="match status" value="1"/>
</dbReference>
<dbReference type="Pfam" id="PF00326">
    <property type="entry name" value="Peptidase_S9"/>
    <property type="match status" value="1"/>
</dbReference>
<evidence type="ECO:0000256" key="12">
    <source>
        <dbReference type="ARBA" id="ARBA00037847"/>
    </source>
</evidence>
<dbReference type="SUPFAM" id="SSF82171">
    <property type="entry name" value="DPP6 N-terminal domain-like"/>
    <property type="match status" value="1"/>
</dbReference>
<protein>
    <submittedName>
        <fullName evidence="17">Uncharacterized protein</fullName>
    </submittedName>
</protein>
<dbReference type="GO" id="GO:0006508">
    <property type="term" value="P:proteolysis"/>
    <property type="evidence" value="ECO:0007669"/>
    <property type="project" value="UniProtKB-KW"/>
</dbReference>
<dbReference type="GO" id="GO:0012505">
    <property type="term" value="C:endomembrane system"/>
    <property type="evidence" value="ECO:0007669"/>
    <property type="project" value="UniProtKB-SubCell"/>
</dbReference>
<organism evidence="17 18">
    <name type="scientific">Gnathostoma spinigerum</name>
    <dbReference type="NCBI Taxonomy" id="75299"/>
    <lineage>
        <taxon>Eukaryota</taxon>
        <taxon>Metazoa</taxon>
        <taxon>Ecdysozoa</taxon>
        <taxon>Nematoda</taxon>
        <taxon>Chromadorea</taxon>
        <taxon>Rhabditida</taxon>
        <taxon>Spirurina</taxon>
        <taxon>Gnathostomatomorpha</taxon>
        <taxon>Gnathostomatoidea</taxon>
        <taxon>Gnathostomatidae</taxon>
        <taxon>Gnathostoma</taxon>
    </lineage>
</organism>
<evidence type="ECO:0000256" key="8">
    <source>
        <dbReference type="ARBA" id="ARBA00022968"/>
    </source>
</evidence>
<name>A0ABD6EEM4_9BILA</name>
<dbReference type="InterPro" id="IPR002469">
    <property type="entry name" value="Peptidase_S9B_N"/>
</dbReference>
<feature type="domain" description="Dipeptidylpeptidase IV N-terminal" evidence="16">
    <location>
        <begin position="129"/>
        <end position="499"/>
    </location>
</feature>
<dbReference type="InterPro" id="IPR029058">
    <property type="entry name" value="AB_hydrolase_fold"/>
</dbReference>
<evidence type="ECO:0000256" key="9">
    <source>
        <dbReference type="ARBA" id="ARBA00022989"/>
    </source>
</evidence>
<evidence type="ECO:0000256" key="13">
    <source>
        <dbReference type="ARBA" id="ARBA00058505"/>
    </source>
</evidence>
<feature type="transmembrane region" description="Helical" evidence="14">
    <location>
        <begin position="30"/>
        <end position="55"/>
    </location>
</feature>
<keyword evidence="5 14" id="KW-0812">Transmembrane</keyword>
<evidence type="ECO:0000256" key="7">
    <source>
        <dbReference type="ARBA" id="ARBA00022825"/>
    </source>
</evidence>
<reference evidence="17 18" key="1">
    <citation type="submission" date="2024-08" db="EMBL/GenBank/DDBJ databases">
        <title>Gnathostoma spinigerum genome.</title>
        <authorList>
            <person name="Gonzalez-Bertolin B."/>
            <person name="Monzon S."/>
            <person name="Zaballos A."/>
            <person name="Jimenez P."/>
            <person name="Dekumyoy P."/>
            <person name="Varona S."/>
            <person name="Cuesta I."/>
            <person name="Sumanam S."/>
            <person name="Adisakwattana P."/>
            <person name="Gasser R.B."/>
            <person name="Hernandez-Gonzalez A."/>
            <person name="Young N.D."/>
            <person name="Perteguer M.J."/>
        </authorList>
    </citation>
    <scope>NUCLEOTIDE SEQUENCE [LARGE SCALE GENOMIC DNA]</scope>
    <source>
        <strain evidence="17">AL3</strain>
        <tissue evidence="17">Liver</tissue>
    </source>
</reference>
<evidence type="ECO:0000256" key="10">
    <source>
        <dbReference type="ARBA" id="ARBA00023136"/>
    </source>
</evidence>
<keyword evidence="6" id="KW-0378">Hydrolase</keyword>
<comment type="function">
    <text evidence="13">Removes N-terminal dipeptides sequentially from polypeptides. Essential for control of distal tip cell migration.</text>
</comment>
<evidence type="ECO:0000259" key="16">
    <source>
        <dbReference type="Pfam" id="PF00930"/>
    </source>
</evidence>
<evidence type="ECO:0000256" key="3">
    <source>
        <dbReference type="ARBA" id="ARBA00022438"/>
    </source>
</evidence>
<evidence type="ECO:0000256" key="14">
    <source>
        <dbReference type="SAM" id="Phobius"/>
    </source>
</evidence>
<evidence type="ECO:0000259" key="15">
    <source>
        <dbReference type="Pfam" id="PF00326"/>
    </source>
</evidence>
<dbReference type="FunFam" id="3.40.50.1820:FF:000003">
    <property type="entry name" value="Dipeptidyl peptidase 4"/>
    <property type="match status" value="1"/>
</dbReference>
<dbReference type="GO" id="GO:0004177">
    <property type="term" value="F:aminopeptidase activity"/>
    <property type="evidence" value="ECO:0007669"/>
    <property type="project" value="UniProtKB-KW"/>
</dbReference>
<evidence type="ECO:0000256" key="5">
    <source>
        <dbReference type="ARBA" id="ARBA00022692"/>
    </source>
</evidence>
<keyword evidence="4" id="KW-0645">Protease</keyword>
<keyword evidence="3" id="KW-0031">Aminopeptidase</keyword>
<keyword evidence="7" id="KW-0720">Serine protease</keyword>
<keyword evidence="10 14" id="KW-0472">Membrane</keyword>
<keyword evidence="11" id="KW-0325">Glycoprotein</keyword>
<proteinExistence type="inferred from homology"/>
<keyword evidence="18" id="KW-1185">Reference proteome</keyword>
<gene>
    <name evidence="17" type="ORF">AB6A40_001846</name>
</gene>
<dbReference type="InterPro" id="IPR001375">
    <property type="entry name" value="Peptidase_S9_cat"/>
</dbReference>
<evidence type="ECO:0000256" key="11">
    <source>
        <dbReference type="ARBA" id="ARBA00023180"/>
    </source>
</evidence>
<dbReference type="PANTHER" id="PTHR11731">
    <property type="entry name" value="PROTEASE FAMILY S9B,C DIPEPTIDYL-PEPTIDASE IV-RELATED"/>
    <property type="match status" value="1"/>
</dbReference>
<dbReference type="PANTHER" id="PTHR11731:SF200">
    <property type="entry name" value="DIPEPTIDYL PEPTIDASE 10, ISOFORM B"/>
    <property type="match status" value="1"/>
</dbReference>
<evidence type="ECO:0000313" key="18">
    <source>
        <dbReference type="Proteomes" id="UP001608902"/>
    </source>
</evidence>
<evidence type="ECO:0000256" key="4">
    <source>
        <dbReference type="ARBA" id="ARBA00022670"/>
    </source>
</evidence>
<sequence>MSDKELDLLEANDEELIVQSPLERNWRGTIIALMVIAVMCSLIALTTFLLTPYAVGGSTKRALTLDDVLGRGGWNPTETMTWISEDVVASRRNDVIESLNVSNDPPTRSVLVPKDVMAEHGKVSSWVFSADGKYLSLTFEEQKRPRSRIYKLVKLDDVTFESVGPNRSGGELIQLFAWNSVGHDYAFVYNNDIYYNEGPHSNRNSQLTRTGNEAVYNGISDWIYEEEIFQTPQALWWSNSGNYLAYLTIDDRNVSKVFYSSFQGMQYPDVITVPYPKSGVTDLPKITLSMWSKASNETKKMNIALHNISNAVYIFSANWVTIREEDLLIAVFTNRYQNVVSITLCTFESGKCVLNLETTYKVGDYQLWAEPDQYRIQYYKTESYFVLLPHHRPNGNVYTQVAEVTVPRGLKNGRIAFLHADDFDVVDIVGYNRERDEVYFLAAAPKPTQRHMYSASAVMSIRRDTFPAKCLTCNVSLCHNQAVSFSSNMDDYVIECVGRGVTESFLSSLSRNNTFGVPLASNTSYIEKAGEIYSPESFEDNVTLPDGFLAFTKIFLPRGVRRTTVDRKYPAIVSVYAGPGTQRVTEEMMPFSFDFYLLSNLSAVLVFIDGRGSAMRGWRYKQPIYGKLGTVEVDDQILAIRTLAKKYPFIDSHRIGVWGWSYGGFATIHAIERDNKKTFKCAVSVAPVTNFRYYDATYTERYMGAASELAYEKTDATRNVTNFRNIKYLLVHGLSDDNVHLQNTAQMIQALVQENIQFSMMVYPDARHAIVWARKHLFTRIRDFFHDCFYR</sequence>
<evidence type="ECO:0000256" key="6">
    <source>
        <dbReference type="ARBA" id="ARBA00022801"/>
    </source>
</evidence>
<evidence type="ECO:0000256" key="2">
    <source>
        <dbReference type="ARBA" id="ARBA00010036"/>
    </source>
</evidence>
<dbReference type="InterPro" id="IPR050278">
    <property type="entry name" value="Serine_Prot_S9B/DPPIV"/>
</dbReference>
<keyword evidence="9 14" id="KW-1133">Transmembrane helix</keyword>
<comment type="caution">
    <text evidence="17">The sequence shown here is derived from an EMBL/GenBank/DDBJ whole genome shotgun (WGS) entry which is preliminary data.</text>
</comment>
<accession>A0ABD6EEM4</accession>
<dbReference type="Gene3D" id="2.140.10.30">
    <property type="entry name" value="Dipeptidylpeptidase IV, N-terminal domain"/>
    <property type="match status" value="1"/>
</dbReference>
<evidence type="ECO:0000256" key="1">
    <source>
        <dbReference type="ARBA" id="ARBA00004606"/>
    </source>
</evidence>